<dbReference type="CDD" id="cd02523">
    <property type="entry name" value="PC_cytidylyltransferase"/>
    <property type="match status" value="1"/>
</dbReference>
<feature type="domain" description="MobA-like NTP transferase" evidence="3">
    <location>
        <begin position="3"/>
        <end position="82"/>
    </location>
</feature>
<dbReference type="Proteomes" id="UP001501509">
    <property type="component" value="Unassembled WGS sequence"/>
</dbReference>
<organism evidence="4 5">
    <name type="scientific">Actinomadura fulvescens</name>
    <dbReference type="NCBI Taxonomy" id="46160"/>
    <lineage>
        <taxon>Bacteria</taxon>
        <taxon>Bacillati</taxon>
        <taxon>Actinomycetota</taxon>
        <taxon>Actinomycetes</taxon>
        <taxon>Streptosporangiales</taxon>
        <taxon>Thermomonosporaceae</taxon>
        <taxon>Actinomadura</taxon>
    </lineage>
</organism>
<dbReference type="InterPro" id="IPR025877">
    <property type="entry name" value="MobA-like_NTP_Trfase"/>
</dbReference>
<evidence type="ECO:0000259" key="3">
    <source>
        <dbReference type="Pfam" id="PF12804"/>
    </source>
</evidence>
<keyword evidence="2 4" id="KW-0548">Nucleotidyltransferase</keyword>
<protein>
    <submittedName>
        <fullName evidence="4">Phosphocholine cytidylyltransferase family protein</fullName>
    </submittedName>
</protein>
<dbReference type="PANTHER" id="PTHR43584:SF8">
    <property type="entry name" value="N-ACETYLMURAMATE ALPHA-1-PHOSPHATE URIDYLYLTRANSFERASE"/>
    <property type="match status" value="1"/>
</dbReference>
<evidence type="ECO:0000256" key="1">
    <source>
        <dbReference type="ARBA" id="ARBA00022679"/>
    </source>
</evidence>
<dbReference type="Gene3D" id="3.90.550.10">
    <property type="entry name" value="Spore Coat Polysaccharide Biosynthesis Protein SpsA, Chain A"/>
    <property type="match status" value="1"/>
</dbReference>
<reference evidence="5" key="1">
    <citation type="journal article" date="2019" name="Int. J. Syst. Evol. Microbiol.">
        <title>The Global Catalogue of Microorganisms (GCM) 10K type strain sequencing project: providing services to taxonomists for standard genome sequencing and annotation.</title>
        <authorList>
            <consortium name="The Broad Institute Genomics Platform"/>
            <consortium name="The Broad Institute Genome Sequencing Center for Infectious Disease"/>
            <person name="Wu L."/>
            <person name="Ma J."/>
        </authorList>
    </citation>
    <scope>NUCLEOTIDE SEQUENCE [LARGE SCALE GENOMIC DNA]</scope>
    <source>
        <strain evidence="5">JCM 6833</strain>
    </source>
</reference>
<dbReference type="Pfam" id="PF12804">
    <property type="entry name" value="NTP_transf_3"/>
    <property type="match status" value="1"/>
</dbReference>
<accession>A0ABP6CQH3</accession>
<evidence type="ECO:0000256" key="2">
    <source>
        <dbReference type="ARBA" id="ARBA00022695"/>
    </source>
</evidence>
<dbReference type="GO" id="GO:0016779">
    <property type="term" value="F:nucleotidyltransferase activity"/>
    <property type="evidence" value="ECO:0007669"/>
    <property type="project" value="UniProtKB-KW"/>
</dbReference>
<dbReference type="RefSeq" id="WP_344547114.1">
    <property type="nucleotide sequence ID" value="NZ_BAAATD010000012.1"/>
</dbReference>
<dbReference type="PANTHER" id="PTHR43584">
    <property type="entry name" value="NUCLEOTIDYL TRANSFERASE"/>
    <property type="match status" value="1"/>
</dbReference>
<keyword evidence="1" id="KW-0808">Transferase</keyword>
<dbReference type="SUPFAM" id="SSF53448">
    <property type="entry name" value="Nucleotide-diphospho-sugar transferases"/>
    <property type="match status" value="1"/>
</dbReference>
<keyword evidence="5" id="KW-1185">Reference proteome</keyword>
<comment type="caution">
    <text evidence="4">The sequence shown here is derived from an EMBL/GenBank/DDBJ whole genome shotgun (WGS) entry which is preliminary data.</text>
</comment>
<evidence type="ECO:0000313" key="5">
    <source>
        <dbReference type="Proteomes" id="UP001501509"/>
    </source>
</evidence>
<gene>
    <name evidence="4" type="ORF">GCM10010411_73630</name>
</gene>
<proteinExistence type="predicted"/>
<sequence>MRGVILAAGRGSRMGPHTADRPKCLMEINGASLLERQLAALRHAAITEAAVVTGWRAERFVGKPVRLLHNPRWDSSTMVDSVAREPDPIVIGYDPDWLPLWSRRFDDPLTDAETFRLRGDGTLAQIGARPRSLEEIEGQYVGLLKFEPDGWETLRTVLAGLPAQGRRNTTALLNRLIDRVPFGLRAVPIPGPWHEFDTPSDLQVGRTALDELDKELSADKDERR</sequence>
<dbReference type="InterPro" id="IPR050065">
    <property type="entry name" value="GlmU-like"/>
</dbReference>
<name>A0ABP6CQH3_9ACTN</name>
<dbReference type="EMBL" id="BAAATD010000012">
    <property type="protein sequence ID" value="GAA2626036.1"/>
    <property type="molecule type" value="Genomic_DNA"/>
</dbReference>
<evidence type="ECO:0000313" key="4">
    <source>
        <dbReference type="EMBL" id="GAA2626036.1"/>
    </source>
</evidence>
<dbReference type="InterPro" id="IPR029044">
    <property type="entry name" value="Nucleotide-diphossugar_trans"/>
</dbReference>